<dbReference type="EMBL" id="CP059270">
    <property type="protein sequence ID" value="QLQ80281.1"/>
    <property type="molecule type" value="Genomic_DNA"/>
</dbReference>
<dbReference type="CDD" id="cd02340">
    <property type="entry name" value="ZZ_NBR1_like"/>
    <property type="match status" value="1"/>
</dbReference>
<dbReference type="InterPro" id="IPR052260">
    <property type="entry name" value="Autophagy_Rcpt_SigReg"/>
</dbReference>
<dbReference type="Gene3D" id="2.60.40.2830">
    <property type="match status" value="1"/>
</dbReference>
<dbReference type="Pfam" id="PF12744">
    <property type="entry name" value="ATG19"/>
    <property type="match status" value="1"/>
</dbReference>
<dbReference type="Proteomes" id="UP000510647">
    <property type="component" value="Chromosome 4"/>
</dbReference>
<dbReference type="PANTHER" id="PTHR15090:SF0">
    <property type="entry name" value="SEQUESTOSOME-1"/>
    <property type="match status" value="1"/>
</dbReference>
<evidence type="ECO:0000256" key="3">
    <source>
        <dbReference type="ARBA" id="ARBA00022833"/>
    </source>
</evidence>
<dbReference type="GO" id="GO:0070530">
    <property type="term" value="F:K63-linked polyubiquitin modification-dependent protein binding"/>
    <property type="evidence" value="ECO:0007669"/>
    <property type="project" value="TreeGrafter"/>
</dbReference>
<keyword evidence="8" id="KW-1185">Reference proteome</keyword>
<gene>
    <name evidence="7" type="ORF">HG537_0D02820</name>
</gene>
<dbReference type="GO" id="GO:0035973">
    <property type="term" value="P:aggrephagy"/>
    <property type="evidence" value="ECO:0007669"/>
    <property type="project" value="TreeGrafter"/>
</dbReference>
<feature type="domain" description="ZZ-type" evidence="6">
    <location>
        <begin position="144"/>
        <end position="206"/>
    </location>
</feature>
<dbReference type="Pfam" id="PF25299">
    <property type="entry name" value="ZZ_ADA2"/>
    <property type="match status" value="1"/>
</dbReference>
<dbReference type="GO" id="GO:0008270">
    <property type="term" value="F:zinc ion binding"/>
    <property type="evidence" value="ECO:0007669"/>
    <property type="project" value="UniProtKB-KW"/>
</dbReference>
<keyword evidence="3" id="KW-0862">Zinc</keyword>
<dbReference type="SUPFAM" id="SSF57850">
    <property type="entry name" value="RING/U-box"/>
    <property type="match status" value="1"/>
</dbReference>
<dbReference type="PANTHER" id="PTHR15090">
    <property type="entry name" value="SEQUESTOSOME 1-RELATED"/>
    <property type="match status" value="1"/>
</dbReference>
<dbReference type="InterPro" id="IPR043145">
    <property type="entry name" value="Znf_ZZ_sf"/>
</dbReference>
<evidence type="ECO:0000256" key="2">
    <source>
        <dbReference type="ARBA" id="ARBA00022771"/>
    </source>
</evidence>
<evidence type="ECO:0000256" key="1">
    <source>
        <dbReference type="ARBA" id="ARBA00022723"/>
    </source>
</evidence>
<dbReference type="GO" id="GO:0016235">
    <property type="term" value="C:aggresome"/>
    <property type="evidence" value="ECO:0007669"/>
    <property type="project" value="TreeGrafter"/>
</dbReference>
<dbReference type="GO" id="GO:0005080">
    <property type="term" value="F:protein kinase C binding"/>
    <property type="evidence" value="ECO:0007669"/>
    <property type="project" value="TreeGrafter"/>
</dbReference>
<dbReference type="SMART" id="SM00291">
    <property type="entry name" value="ZnF_ZZ"/>
    <property type="match status" value="1"/>
</dbReference>
<keyword evidence="1" id="KW-0479">Metal-binding</keyword>
<keyword evidence="2 4" id="KW-0863">Zinc-finger</keyword>
<evidence type="ECO:0000259" key="6">
    <source>
        <dbReference type="PROSITE" id="PS50135"/>
    </source>
</evidence>
<proteinExistence type="predicted"/>
<organism evidence="7 8">
    <name type="scientific">Torulaspora globosa</name>
    <dbReference type="NCBI Taxonomy" id="48254"/>
    <lineage>
        <taxon>Eukaryota</taxon>
        <taxon>Fungi</taxon>
        <taxon>Dikarya</taxon>
        <taxon>Ascomycota</taxon>
        <taxon>Saccharomycotina</taxon>
        <taxon>Saccharomycetes</taxon>
        <taxon>Saccharomycetales</taxon>
        <taxon>Saccharomycetaceae</taxon>
        <taxon>Torulaspora</taxon>
    </lineage>
</organism>
<dbReference type="Gene3D" id="3.30.60.90">
    <property type="match status" value="1"/>
</dbReference>
<evidence type="ECO:0000256" key="4">
    <source>
        <dbReference type="PROSITE-ProRule" id="PRU00228"/>
    </source>
</evidence>
<reference evidence="7 8" key="1">
    <citation type="submission" date="2020-06" db="EMBL/GenBank/DDBJ databases">
        <title>The yeast mating-type switching endonuclease HO is a domesticated member of an unorthodox homing genetic element family.</title>
        <authorList>
            <person name="Coughlan A.Y."/>
            <person name="Lombardi L."/>
            <person name="Braun-Galleani S."/>
            <person name="Martos A.R."/>
            <person name="Galeote V."/>
            <person name="Bigey F."/>
            <person name="Dequin S."/>
            <person name="Byrne K.P."/>
            <person name="Wolfe K.H."/>
        </authorList>
    </citation>
    <scope>NUCLEOTIDE SEQUENCE [LARGE SCALE GENOMIC DNA]</scope>
    <source>
        <strain evidence="7 8">CBS2947</strain>
    </source>
</reference>
<dbReference type="OrthoDB" id="661148at2759"/>
<feature type="compositionally biased region" description="Low complexity" evidence="5">
    <location>
        <begin position="443"/>
        <end position="459"/>
    </location>
</feature>
<evidence type="ECO:0000313" key="7">
    <source>
        <dbReference type="EMBL" id="QLQ80281.1"/>
    </source>
</evidence>
<dbReference type="PROSITE" id="PS50135">
    <property type="entry name" value="ZF_ZZ_2"/>
    <property type="match status" value="1"/>
</dbReference>
<feature type="region of interest" description="Disordered" evidence="5">
    <location>
        <begin position="443"/>
        <end position="463"/>
    </location>
</feature>
<dbReference type="InterPro" id="IPR000433">
    <property type="entry name" value="Znf_ZZ"/>
</dbReference>
<dbReference type="InterPro" id="IPR024543">
    <property type="entry name" value="Atg19/Atg34_C"/>
</dbReference>
<evidence type="ECO:0000313" key="8">
    <source>
        <dbReference type="Proteomes" id="UP000510647"/>
    </source>
</evidence>
<dbReference type="GO" id="GO:0044753">
    <property type="term" value="C:amphisome"/>
    <property type="evidence" value="ECO:0007669"/>
    <property type="project" value="TreeGrafter"/>
</dbReference>
<dbReference type="GO" id="GO:0000423">
    <property type="term" value="P:mitophagy"/>
    <property type="evidence" value="ECO:0007669"/>
    <property type="project" value="TreeGrafter"/>
</dbReference>
<sequence>MSLGNAGIVYGTRGEVFEGQRDGNLKEFIASKFNIDNVFQTKLVMGRCICHGKKALETDKLLDDEEEANKFISSRDSKKPHVILIYDKHGDSSCVKESNYKKNEKGNVVISTEQWDDLVSLLKKVEITLKKKEQEQDHSGNVVHPYVFCDGCYPTEQTDAIEIHGPRFKCLSCRNFDLCSACESKGYENFEHKRSHNMVKVNQPTESGVLPAPVVEAVQSSSRVFSTDKEVVIDIPGERKDLFDMFANLENLDAVIHGYSMYKKWTEKYDDDKIDEILKNASVKPAVKTSRSNKRTKSSIKPAGLVVEMTQKDNALIFHIYNRDKVAVPGGLTLSGSLIGDAERGGDWELPMGPHELLPGCHKVLKYNCHAETFNFPTSATSKITLVDEHKNVSYEGVTNFQPGSHFTLHHSGAKPEQDLVLINDANSNANALQLLEKDDSDSVISSSTVTNDNDTSQSVSNHESFDWEDYDFLSESDV</sequence>
<dbReference type="AlphaFoldDB" id="A0A7H9HSI9"/>
<evidence type="ECO:0000256" key="5">
    <source>
        <dbReference type="SAM" id="MobiDB-lite"/>
    </source>
</evidence>
<accession>A0A7H9HSI9</accession>
<dbReference type="GO" id="GO:0007032">
    <property type="term" value="P:endosome organization"/>
    <property type="evidence" value="ECO:0007669"/>
    <property type="project" value="TreeGrafter"/>
</dbReference>
<protein>
    <recommendedName>
        <fullName evidence="6">ZZ-type domain-containing protein</fullName>
    </recommendedName>
</protein>
<name>A0A7H9HSI9_9SACH</name>